<dbReference type="SUPFAM" id="SSF55729">
    <property type="entry name" value="Acyl-CoA N-acyltransferases (Nat)"/>
    <property type="match status" value="1"/>
</dbReference>
<dbReference type="Proteomes" id="UP000297739">
    <property type="component" value="Unassembled WGS sequence"/>
</dbReference>
<dbReference type="Gene3D" id="3.40.630.30">
    <property type="match status" value="1"/>
</dbReference>
<organism evidence="2 3">
    <name type="scientific">Hymenobacter elongatus</name>
    <dbReference type="NCBI Taxonomy" id="877208"/>
    <lineage>
        <taxon>Bacteria</taxon>
        <taxon>Pseudomonadati</taxon>
        <taxon>Bacteroidota</taxon>
        <taxon>Cytophagia</taxon>
        <taxon>Cytophagales</taxon>
        <taxon>Hymenobacteraceae</taxon>
        <taxon>Hymenobacter</taxon>
    </lineage>
</organism>
<keyword evidence="2" id="KW-0808">Transferase</keyword>
<dbReference type="AlphaFoldDB" id="A0A4Z0PPT8"/>
<proteinExistence type="predicted"/>
<dbReference type="PANTHER" id="PTHR43792:SF1">
    <property type="entry name" value="N-ACETYLTRANSFERASE DOMAIN-CONTAINING PROTEIN"/>
    <property type="match status" value="1"/>
</dbReference>
<dbReference type="EMBL" id="SRLD01000014">
    <property type="protein sequence ID" value="TGE16859.1"/>
    <property type="molecule type" value="Genomic_DNA"/>
</dbReference>
<dbReference type="PANTHER" id="PTHR43792">
    <property type="entry name" value="GNAT FAMILY, PUTATIVE (AFU_ORTHOLOGUE AFUA_3G00765)-RELATED-RELATED"/>
    <property type="match status" value="1"/>
</dbReference>
<comment type="caution">
    <text evidence="2">The sequence shown here is derived from an EMBL/GenBank/DDBJ whole genome shotgun (WGS) entry which is preliminary data.</text>
</comment>
<feature type="domain" description="N-acetyltransferase" evidence="1">
    <location>
        <begin position="20"/>
        <end position="181"/>
    </location>
</feature>
<dbReference type="Pfam" id="PF13302">
    <property type="entry name" value="Acetyltransf_3"/>
    <property type="match status" value="1"/>
</dbReference>
<sequence length="189" mass="21114">MTTPSPTPHYPVPVLETARLLLRGYKPDDLPAFLAMFQQPEFYRYLTGKPVSEEEAWSTILRSAGHWVLQGFGFWAVEEKATGRFLGSIGFVDRKRDIVPAINGAPEIGWVLDPAVHGRGYASEAVETVLAWGDAHFQGARTVCIMDPDNLASRRIAEKFGYSEYARTTYHDGPTMMLERPARPVSNTL</sequence>
<protein>
    <submittedName>
        <fullName evidence="2">N-acetyltransferase</fullName>
    </submittedName>
</protein>
<evidence type="ECO:0000259" key="1">
    <source>
        <dbReference type="PROSITE" id="PS51186"/>
    </source>
</evidence>
<evidence type="ECO:0000313" key="2">
    <source>
        <dbReference type="EMBL" id="TGE16859.1"/>
    </source>
</evidence>
<name>A0A4Z0PPT8_9BACT</name>
<dbReference type="InterPro" id="IPR051531">
    <property type="entry name" value="N-acetyltransferase"/>
</dbReference>
<reference evidence="2 3" key="1">
    <citation type="submission" date="2019-04" db="EMBL/GenBank/DDBJ databases">
        <authorList>
            <person name="Feng G."/>
            <person name="Zhang J."/>
            <person name="Zhu H."/>
        </authorList>
    </citation>
    <scope>NUCLEOTIDE SEQUENCE [LARGE SCALE GENOMIC DNA]</scope>
    <source>
        <strain evidence="2 3">JCM 17223</strain>
    </source>
</reference>
<accession>A0A4Z0PPT8</accession>
<dbReference type="OrthoDB" id="9788916at2"/>
<keyword evidence="3" id="KW-1185">Reference proteome</keyword>
<dbReference type="InterPro" id="IPR000182">
    <property type="entry name" value="GNAT_dom"/>
</dbReference>
<evidence type="ECO:0000313" key="3">
    <source>
        <dbReference type="Proteomes" id="UP000297739"/>
    </source>
</evidence>
<gene>
    <name evidence="2" type="ORF">E5J99_09040</name>
</gene>
<dbReference type="InterPro" id="IPR016181">
    <property type="entry name" value="Acyl_CoA_acyltransferase"/>
</dbReference>
<dbReference type="PROSITE" id="PS51186">
    <property type="entry name" value="GNAT"/>
    <property type="match status" value="1"/>
</dbReference>
<dbReference type="GO" id="GO:0016747">
    <property type="term" value="F:acyltransferase activity, transferring groups other than amino-acyl groups"/>
    <property type="evidence" value="ECO:0007669"/>
    <property type="project" value="InterPro"/>
</dbReference>